<feature type="non-terminal residue" evidence="4">
    <location>
        <position position="1"/>
    </location>
</feature>
<dbReference type="PANTHER" id="PTHR19305:SF9">
    <property type="entry name" value="SYNAPTOSOMAL-ASSOCIATED PROTEIN 29"/>
    <property type="match status" value="1"/>
</dbReference>
<keyword evidence="5" id="KW-1185">Reference proteome</keyword>
<evidence type="ECO:0000313" key="5">
    <source>
        <dbReference type="Proteomes" id="UP000039324"/>
    </source>
</evidence>
<dbReference type="Proteomes" id="UP000039324">
    <property type="component" value="Unassembled WGS sequence"/>
</dbReference>
<dbReference type="SUPFAM" id="SSF58038">
    <property type="entry name" value="SNARE fusion complex"/>
    <property type="match status" value="2"/>
</dbReference>
<comment type="similarity">
    <text evidence="1">Belongs to the SNAP-25 family.</text>
</comment>
<dbReference type="SMART" id="SM00397">
    <property type="entry name" value="t_SNARE"/>
    <property type="match status" value="2"/>
</dbReference>
<evidence type="ECO:0000259" key="3">
    <source>
        <dbReference type="PROSITE" id="PS50192"/>
    </source>
</evidence>
<dbReference type="EMBL" id="CDSF01000001">
    <property type="protein sequence ID" value="CEO94297.1"/>
    <property type="molecule type" value="Genomic_DNA"/>
</dbReference>
<feature type="region of interest" description="Disordered" evidence="2">
    <location>
        <begin position="1"/>
        <end position="27"/>
    </location>
</feature>
<dbReference type="InterPro" id="IPR000727">
    <property type="entry name" value="T_SNARE_dom"/>
</dbReference>
<feature type="domain" description="T-SNARE coiled-coil homology" evidence="3">
    <location>
        <begin position="149"/>
        <end position="211"/>
    </location>
</feature>
<dbReference type="PANTHER" id="PTHR19305">
    <property type="entry name" value="SYNAPTOSOMAL ASSOCIATED PROTEIN"/>
    <property type="match status" value="1"/>
</dbReference>
<protein>
    <recommendedName>
        <fullName evidence="3">t-SNARE coiled-coil homology domain-containing protein</fullName>
    </recommendedName>
</protein>
<dbReference type="PROSITE" id="PS50192">
    <property type="entry name" value="T_SNARE"/>
    <property type="match status" value="1"/>
</dbReference>
<name>A0A0G4IGV0_PLABS</name>
<dbReference type="OrthoDB" id="3063237at2759"/>
<dbReference type="STRING" id="37360.A0A0G4IGV0"/>
<gene>
    <name evidence="4" type="ORF">PBRA_000082</name>
</gene>
<organism evidence="4 5">
    <name type="scientific">Plasmodiophora brassicae</name>
    <name type="common">Clubroot disease agent</name>
    <dbReference type="NCBI Taxonomy" id="37360"/>
    <lineage>
        <taxon>Eukaryota</taxon>
        <taxon>Sar</taxon>
        <taxon>Rhizaria</taxon>
        <taxon>Endomyxa</taxon>
        <taxon>Phytomyxea</taxon>
        <taxon>Plasmodiophorida</taxon>
        <taxon>Plasmodiophoridae</taxon>
        <taxon>Plasmodiophora</taxon>
    </lineage>
</organism>
<feature type="region of interest" description="Disordered" evidence="2">
    <location>
        <begin position="110"/>
        <end position="158"/>
    </location>
</feature>
<evidence type="ECO:0000256" key="1">
    <source>
        <dbReference type="ARBA" id="ARBA00009480"/>
    </source>
</evidence>
<proteinExistence type="inferred from homology"/>
<dbReference type="AlphaFoldDB" id="A0A0G4IGV0"/>
<evidence type="ECO:0000256" key="2">
    <source>
        <dbReference type="SAM" id="MobiDB-lite"/>
    </source>
</evidence>
<dbReference type="CDD" id="cd15841">
    <property type="entry name" value="SNARE_Qc"/>
    <property type="match status" value="1"/>
</dbReference>
<evidence type="ECO:0000313" key="4">
    <source>
        <dbReference type="EMBL" id="CEO94297.1"/>
    </source>
</evidence>
<reference evidence="4 5" key="1">
    <citation type="submission" date="2015-02" db="EMBL/GenBank/DDBJ databases">
        <authorList>
            <person name="Chooi Y.-H."/>
        </authorList>
    </citation>
    <scope>NUCLEOTIDE SEQUENCE [LARGE SCALE GENOMIC DNA]</scope>
    <source>
        <strain evidence="4">E3</strain>
    </source>
</reference>
<dbReference type="Gene3D" id="1.20.5.110">
    <property type="match status" value="2"/>
</dbReference>
<dbReference type="GO" id="GO:0005886">
    <property type="term" value="C:plasma membrane"/>
    <property type="evidence" value="ECO:0007669"/>
    <property type="project" value="TreeGrafter"/>
</dbReference>
<sequence length="212" mass="23986">LWAEMTPEGSTRPSASRPRPLISAAGNRMVRQTGEYRDEETIRRDALATALATEELGANTLVQLRRQTEQMENMSGELAEVDADLTRTQRTIRSMRSFSGRVKNWFSKSEPLSEIEERRASRQASASNGSRETRSQYELNKLTRTRQERRDSTDPSAQVDALHAVVRNLSAMASDMHSELSIQNDLLNDIDKDMTSVQTSLANQTRQLKKML</sequence>
<accession>A0A0G4IGV0</accession>